<sequence>MTEQIEMEKTELSKRRNEDIKKRFLTEMQIYLLQKELFALSQMRIIYKYMQFEIHLKKLISVAYGVPENGLYNWDKLISFFKSKNIDLKKLNNYSDVHNILELNNSIKHSEELLNDRTKNIPEFQNRKSVNVRLINEFYERTTDSPKEFIWEITKKIQKDLYDFSNERIESMAKELDKRMDKVTKEKFIEKLKNN</sequence>
<dbReference type="Proteomes" id="UP001610104">
    <property type="component" value="Unassembled WGS sequence"/>
</dbReference>
<accession>A0ABW7MTW4</accession>
<reference evidence="1 2" key="1">
    <citation type="submission" date="2024-02" db="EMBL/GenBank/DDBJ databases">
        <title>A Gaetbulibacter species isolated from tidal flats and genomic insights of their niches.</title>
        <authorList>
            <person name="Ye Y."/>
        </authorList>
    </citation>
    <scope>NUCLEOTIDE SEQUENCE [LARGE SCALE GENOMIC DNA]</scope>
    <source>
        <strain evidence="1 2">KEM-8</strain>
    </source>
</reference>
<name>A0ABW7MTW4_9FLAO</name>
<gene>
    <name evidence="1" type="ORF">V8G56_16150</name>
</gene>
<evidence type="ECO:0000313" key="1">
    <source>
        <dbReference type="EMBL" id="MFH6770283.1"/>
    </source>
</evidence>
<dbReference type="RefSeq" id="WP_395439500.1">
    <property type="nucleotide sequence ID" value="NZ_JBAWKC010000007.1"/>
</dbReference>
<dbReference type="EMBL" id="JBAWKC010000007">
    <property type="protein sequence ID" value="MFH6770283.1"/>
    <property type="molecule type" value="Genomic_DNA"/>
</dbReference>
<keyword evidence="2" id="KW-1185">Reference proteome</keyword>
<proteinExistence type="predicted"/>
<protein>
    <submittedName>
        <fullName evidence="1">Uncharacterized protein</fullName>
    </submittedName>
</protein>
<comment type="caution">
    <text evidence="1">The sequence shown here is derived from an EMBL/GenBank/DDBJ whole genome shotgun (WGS) entry which is preliminary data.</text>
</comment>
<evidence type="ECO:0000313" key="2">
    <source>
        <dbReference type="Proteomes" id="UP001610104"/>
    </source>
</evidence>
<organism evidence="1 2">
    <name type="scientific">Gaetbulibacter aquiaggeris</name>
    <dbReference type="NCBI Taxonomy" id="1735373"/>
    <lineage>
        <taxon>Bacteria</taxon>
        <taxon>Pseudomonadati</taxon>
        <taxon>Bacteroidota</taxon>
        <taxon>Flavobacteriia</taxon>
        <taxon>Flavobacteriales</taxon>
        <taxon>Flavobacteriaceae</taxon>
        <taxon>Gaetbulibacter</taxon>
    </lineage>
</organism>